<feature type="region of interest" description="Disordered" evidence="1">
    <location>
        <begin position="1"/>
        <end position="37"/>
    </location>
</feature>
<organism evidence="2 3">
    <name type="scientific">Pseudomonas batumici</name>
    <dbReference type="NCBI Taxonomy" id="226910"/>
    <lineage>
        <taxon>Bacteria</taxon>
        <taxon>Pseudomonadati</taxon>
        <taxon>Pseudomonadota</taxon>
        <taxon>Gammaproteobacteria</taxon>
        <taxon>Pseudomonadales</taxon>
        <taxon>Pseudomonadaceae</taxon>
        <taxon>Pseudomonas</taxon>
    </lineage>
</organism>
<evidence type="ECO:0000256" key="1">
    <source>
        <dbReference type="SAM" id="MobiDB-lite"/>
    </source>
</evidence>
<dbReference type="STRING" id="226910.UCMB321_4732"/>
<dbReference type="EMBL" id="JXDG01000061">
    <property type="protein sequence ID" value="KIH81490.1"/>
    <property type="molecule type" value="Genomic_DNA"/>
</dbReference>
<comment type="caution">
    <text evidence="2">The sequence shown here is derived from an EMBL/GenBank/DDBJ whole genome shotgun (WGS) entry which is preliminary data.</text>
</comment>
<dbReference type="Proteomes" id="UP000031535">
    <property type="component" value="Unassembled WGS sequence"/>
</dbReference>
<dbReference type="AlphaFoldDB" id="A0A0C2I3D2"/>
<keyword evidence="3" id="KW-1185">Reference proteome</keyword>
<protein>
    <submittedName>
        <fullName evidence="2">Uncharacterized protein</fullName>
    </submittedName>
</protein>
<dbReference type="PATRIC" id="fig|226910.6.peg.4722"/>
<evidence type="ECO:0000313" key="3">
    <source>
        <dbReference type="Proteomes" id="UP000031535"/>
    </source>
</evidence>
<sequence>MDGKFGKGESADDAEHQSKDNLKEYRTRAPSEHDEDPGRCSVIRAGAADLELNCCGLTGMSSASSVYARFFRDHKGFFVKLVGPV</sequence>
<accession>A0A0C2I3D2</accession>
<gene>
    <name evidence="2" type="ORF">UCMB321_4732</name>
</gene>
<name>A0A0C2I3D2_9PSED</name>
<proteinExistence type="predicted"/>
<evidence type="ECO:0000313" key="2">
    <source>
        <dbReference type="EMBL" id="KIH81490.1"/>
    </source>
</evidence>
<reference evidence="2 3" key="1">
    <citation type="submission" date="2015-01" db="EMBL/GenBank/DDBJ databases">
        <title>Complete genome of Pseudomonas batumici UCM B-321 producer of the batumin antibiotic with strong antistaphilococcal and potential anticancer activity.</title>
        <authorList>
            <person name="Klochko V.V."/>
            <person name="Zelena L.B."/>
            <person name="Elena K.A."/>
            <person name="Reva O.N."/>
        </authorList>
    </citation>
    <scope>NUCLEOTIDE SEQUENCE [LARGE SCALE GENOMIC DNA]</scope>
    <source>
        <strain evidence="2 3">UCM B-321</strain>
    </source>
</reference>